<reference evidence="2" key="2">
    <citation type="submission" date="2021-04" db="EMBL/GenBank/DDBJ databases">
        <authorList>
            <person name="Gilroy R."/>
        </authorList>
    </citation>
    <scope>NUCLEOTIDE SEQUENCE</scope>
    <source>
        <strain evidence="2">1068</strain>
    </source>
</reference>
<dbReference type="Proteomes" id="UP000824056">
    <property type="component" value="Unassembled WGS sequence"/>
</dbReference>
<evidence type="ECO:0000313" key="3">
    <source>
        <dbReference type="Proteomes" id="UP000824056"/>
    </source>
</evidence>
<dbReference type="SUPFAM" id="SSF53448">
    <property type="entry name" value="Nucleotide-diphospho-sugar transferases"/>
    <property type="match status" value="1"/>
</dbReference>
<name>A0A9D2FSD3_9FIRM</name>
<proteinExistence type="predicted"/>
<dbReference type="InterPro" id="IPR001173">
    <property type="entry name" value="Glyco_trans_2-like"/>
</dbReference>
<reference evidence="2" key="1">
    <citation type="journal article" date="2021" name="PeerJ">
        <title>Extensive microbial diversity within the chicken gut microbiome revealed by metagenomics and culture.</title>
        <authorList>
            <person name="Gilroy R."/>
            <person name="Ravi A."/>
            <person name="Getino M."/>
            <person name="Pursley I."/>
            <person name="Horton D.L."/>
            <person name="Alikhan N.F."/>
            <person name="Baker D."/>
            <person name="Gharbi K."/>
            <person name="Hall N."/>
            <person name="Watson M."/>
            <person name="Adriaenssens E.M."/>
            <person name="Foster-Nyarko E."/>
            <person name="Jarju S."/>
            <person name="Secka A."/>
            <person name="Antonio M."/>
            <person name="Oren A."/>
            <person name="Chaudhuri R.R."/>
            <person name="La Ragione R."/>
            <person name="Hildebrand F."/>
            <person name="Pallen M.J."/>
        </authorList>
    </citation>
    <scope>NUCLEOTIDE SEQUENCE</scope>
    <source>
        <strain evidence="2">1068</strain>
    </source>
</reference>
<gene>
    <name evidence="2" type="ORF">H9809_09470</name>
</gene>
<evidence type="ECO:0000313" key="2">
    <source>
        <dbReference type="EMBL" id="HIZ66108.1"/>
    </source>
</evidence>
<organism evidence="2 3">
    <name type="scientific">Candidatus Blautia pullicola</name>
    <dbReference type="NCBI Taxonomy" id="2838498"/>
    <lineage>
        <taxon>Bacteria</taxon>
        <taxon>Bacillati</taxon>
        <taxon>Bacillota</taxon>
        <taxon>Clostridia</taxon>
        <taxon>Lachnospirales</taxon>
        <taxon>Lachnospiraceae</taxon>
        <taxon>Blautia</taxon>
    </lineage>
</organism>
<dbReference type="InterPro" id="IPR050834">
    <property type="entry name" value="Glycosyltransf_2"/>
</dbReference>
<dbReference type="EMBL" id="DXBG01000221">
    <property type="protein sequence ID" value="HIZ66108.1"/>
    <property type="molecule type" value="Genomic_DNA"/>
</dbReference>
<dbReference type="PANTHER" id="PTHR43685:SF2">
    <property type="entry name" value="GLYCOSYLTRANSFERASE 2-LIKE DOMAIN-CONTAINING PROTEIN"/>
    <property type="match status" value="1"/>
</dbReference>
<dbReference type="PANTHER" id="PTHR43685">
    <property type="entry name" value="GLYCOSYLTRANSFERASE"/>
    <property type="match status" value="1"/>
</dbReference>
<protein>
    <submittedName>
        <fullName evidence="2">Glycosyltransferase</fullName>
    </submittedName>
</protein>
<dbReference type="AlphaFoldDB" id="A0A9D2FSD3"/>
<dbReference type="Gene3D" id="3.90.550.10">
    <property type="entry name" value="Spore Coat Polysaccharide Biosynthesis Protein SpsA, Chain A"/>
    <property type="match status" value="1"/>
</dbReference>
<comment type="caution">
    <text evidence="2">The sequence shown here is derived from an EMBL/GenBank/DDBJ whole genome shotgun (WGS) entry which is preliminary data.</text>
</comment>
<sequence length="356" mass="41854">MERPFFTVVMPAYGVEKYLKKAVDSIRHQTFSDWELIIVEDGSPDRTGELAERLAGKDSRIRAVHHEKNKGLSQARNTGIAQARGKYIWFMDPDDFVDEDLLEKVWNSFQENPARLAVFGHREEYYEKDGSFSYAHAVKPEACLCRNPQEVREKILGLEQETLYGYAWNKIYDLDYIREKSFRYETVRLIEDIVFNIQYCMDIDTMNLLDITPYHYAKRLEGSLTTKFVPDYYPLHRRRIAMLYEQQKYWKNDSPRVRSVLGSLYGRYILSALERNCDKRANMKHRDRKAFCREVFSDTLFQELLPMAQARDSRVLALALICIKTKSVFLCTAFGRAIHLVRGSLPMIYSKVKSRR</sequence>
<dbReference type="CDD" id="cd00761">
    <property type="entry name" value="Glyco_tranf_GTA_type"/>
    <property type="match status" value="1"/>
</dbReference>
<feature type="domain" description="Glycosyltransferase 2-like" evidence="1">
    <location>
        <begin position="7"/>
        <end position="129"/>
    </location>
</feature>
<accession>A0A9D2FSD3</accession>
<dbReference type="Pfam" id="PF00535">
    <property type="entry name" value="Glycos_transf_2"/>
    <property type="match status" value="1"/>
</dbReference>
<evidence type="ECO:0000259" key="1">
    <source>
        <dbReference type="Pfam" id="PF00535"/>
    </source>
</evidence>
<dbReference type="InterPro" id="IPR029044">
    <property type="entry name" value="Nucleotide-diphossugar_trans"/>
</dbReference>